<dbReference type="Pfam" id="PF07686">
    <property type="entry name" value="V-set"/>
    <property type="match status" value="1"/>
</dbReference>
<keyword evidence="2 6" id="KW-0812">Transmembrane</keyword>
<evidence type="ECO:0000313" key="9">
    <source>
        <dbReference type="Proteomes" id="UP000694523"/>
    </source>
</evidence>
<keyword evidence="9" id="KW-1185">Reference proteome</keyword>
<sequence length="309" mass="34661">MNEQNEAKLLFAQSRSIGQITILIVAFCVSVCQCVALSLWTVDLPASVKALEGSCVAIPCSFDYPSPGEEVTQFTGIWTDESGHVIYHPDTKKAMAQYRNRTNLLGDLLHKDCSLKIDPVQASDKGPYHFRIEIHVKVTPLNMYRCLLCGCFVMAVDLEPVGFSVKEEVLQDDSVSAKCSVSHSCPPSPPHISWTHSGHVQVQHQEMGGALWRTTSTITFQPRRTDHKRELQCTVTHSGGRQQNASKVLSVKYNLYIYIGAGLGAAVLILILLIVVVARKWYVEHIYIYFDTLNNKHNLIQERIYNKML</sequence>
<evidence type="ECO:0000256" key="3">
    <source>
        <dbReference type="ARBA" id="ARBA00022989"/>
    </source>
</evidence>
<dbReference type="PROSITE" id="PS50835">
    <property type="entry name" value="IG_LIKE"/>
    <property type="match status" value="1"/>
</dbReference>
<organism evidence="8 9">
    <name type="scientific">Neogobius melanostomus</name>
    <name type="common">round goby</name>
    <dbReference type="NCBI Taxonomy" id="47308"/>
    <lineage>
        <taxon>Eukaryota</taxon>
        <taxon>Metazoa</taxon>
        <taxon>Chordata</taxon>
        <taxon>Craniata</taxon>
        <taxon>Vertebrata</taxon>
        <taxon>Euteleostomi</taxon>
        <taxon>Actinopterygii</taxon>
        <taxon>Neopterygii</taxon>
        <taxon>Teleostei</taxon>
        <taxon>Neoteleostei</taxon>
        <taxon>Acanthomorphata</taxon>
        <taxon>Gobiaria</taxon>
        <taxon>Gobiiformes</taxon>
        <taxon>Gobioidei</taxon>
        <taxon>Gobiidae</taxon>
        <taxon>Benthophilinae</taxon>
        <taxon>Neogobiini</taxon>
        <taxon>Neogobius</taxon>
    </lineage>
</organism>
<reference evidence="8" key="2">
    <citation type="submission" date="2025-09" db="UniProtKB">
        <authorList>
            <consortium name="Ensembl"/>
        </authorList>
    </citation>
    <scope>IDENTIFICATION</scope>
</reference>
<dbReference type="GO" id="GO:0016020">
    <property type="term" value="C:membrane"/>
    <property type="evidence" value="ECO:0007669"/>
    <property type="project" value="UniProtKB-SubCell"/>
</dbReference>
<keyword evidence="3 6" id="KW-1133">Transmembrane helix</keyword>
<dbReference type="Ensembl" id="ENSNMLT00000008740.1">
    <property type="protein sequence ID" value="ENSNMLP00000007674.1"/>
    <property type="gene ID" value="ENSNMLG00000005506.1"/>
</dbReference>
<evidence type="ECO:0000256" key="1">
    <source>
        <dbReference type="ARBA" id="ARBA00004167"/>
    </source>
</evidence>
<feature type="transmembrane region" description="Helical" evidence="6">
    <location>
        <begin position="255"/>
        <end position="278"/>
    </location>
</feature>
<evidence type="ECO:0000259" key="7">
    <source>
        <dbReference type="PROSITE" id="PS50835"/>
    </source>
</evidence>
<evidence type="ECO:0000256" key="6">
    <source>
        <dbReference type="SAM" id="Phobius"/>
    </source>
</evidence>
<dbReference type="SMART" id="SM00409">
    <property type="entry name" value="IG"/>
    <property type="match status" value="2"/>
</dbReference>
<dbReference type="PANTHER" id="PTHR46484">
    <property type="entry name" value="SI:CH211-171H4.5-RELATED"/>
    <property type="match status" value="1"/>
</dbReference>
<evidence type="ECO:0000256" key="5">
    <source>
        <dbReference type="ARBA" id="ARBA00023157"/>
    </source>
</evidence>
<feature type="transmembrane region" description="Helical" evidence="6">
    <location>
        <begin position="20"/>
        <end position="40"/>
    </location>
</feature>
<dbReference type="Gene3D" id="2.60.40.10">
    <property type="entry name" value="Immunoglobulins"/>
    <property type="match status" value="2"/>
</dbReference>
<dbReference type="Pfam" id="PF08205">
    <property type="entry name" value="C2-set_2"/>
    <property type="match status" value="1"/>
</dbReference>
<keyword evidence="5" id="KW-1015">Disulfide bond</keyword>
<dbReference type="Proteomes" id="UP000694523">
    <property type="component" value="Unplaced"/>
</dbReference>
<reference evidence="8" key="1">
    <citation type="submission" date="2025-08" db="UniProtKB">
        <authorList>
            <consortium name="Ensembl"/>
        </authorList>
    </citation>
    <scope>IDENTIFICATION</scope>
</reference>
<dbReference type="PANTHER" id="PTHR46484:SF7">
    <property type="entry name" value="MYELIN-ASSOCIATED GLYCOPROTEIN-LIKE-RELATED"/>
    <property type="match status" value="1"/>
</dbReference>
<dbReference type="InterPro" id="IPR013106">
    <property type="entry name" value="Ig_V-set"/>
</dbReference>
<dbReference type="InterPro" id="IPR036179">
    <property type="entry name" value="Ig-like_dom_sf"/>
</dbReference>
<protein>
    <recommendedName>
        <fullName evidence="7">Ig-like domain-containing protein</fullName>
    </recommendedName>
</protein>
<dbReference type="SUPFAM" id="SSF48726">
    <property type="entry name" value="Immunoglobulin"/>
    <property type="match status" value="2"/>
</dbReference>
<evidence type="ECO:0000256" key="2">
    <source>
        <dbReference type="ARBA" id="ARBA00022692"/>
    </source>
</evidence>
<keyword evidence="4 6" id="KW-0472">Membrane</keyword>
<comment type="subcellular location">
    <subcellularLocation>
        <location evidence="1">Membrane</location>
        <topology evidence="1">Single-pass membrane protein</topology>
    </subcellularLocation>
</comment>
<evidence type="ECO:0000256" key="4">
    <source>
        <dbReference type="ARBA" id="ARBA00023136"/>
    </source>
</evidence>
<evidence type="ECO:0000313" key="8">
    <source>
        <dbReference type="Ensembl" id="ENSNMLP00000007674.1"/>
    </source>
</evidence>
<dbReference type="AlphaFoldDB" id="A0A8C6SMX9"/>
<feature type="domain" description="Ig-like" evidence="7">
    <location>
        <begin position="160"/>
        <end position="250"/>
    </location>
</feature>
<accession>A0A8C6SMX9</accession>
<dbReference type="InterPro" id="IPR003599">
    <property type="entry name" value="Ig_sub"/>
</dbReference>
<dbReference type="InterPro" id="IPR013162">
    <property type="entry name" value="CD80_C2-set"/>
</dbReference>
<dbReference type="InterPro" id="IPR013783">
    <property type="entry name" value="Ig-like_fold"/>
</dbReference>
<dbReference type="InterPro" id="IPR007110">
    <property type="entry name" value="Ig-like_dom"/>
</dbReference>
<name>A0A8C6SMX9_9GOBI</name>
<proteinExistence type="predicted"/>